<sequence length="217" mass="23573">MNNFSENAQTTASARPLAEQLDWEKCDGMIPAIVQHAASGEVLMQGFMTREALEKTQTTGQVTFFSRSKQRLWTKGESSGNVLQLVAISTDCDQDSLLIAANPVGPTCHKGTTSCFHGHPLPPLGFLAELEQVLAARKGADPATSYTASLYGKGTKRIAQKVGEEGVEVALAAMAKDREELINESADLLYHLTVLLQNEGLGLQDVVQRLYERHNMA</sequence>
<dbReference type="HOGENOM" id="CLU_048577_3_1_6"/>
<comment type="pathway">
    <text evidence="5 15">Amino-acid biosynthesis; L-histidine biosynthesis; L-histidine from 5-phospho-alpha-D-ribose 1-diphosphate: step 2/9.</text>
</comment>
<dbReference type="NCBIfam" id="TIGR03188">
    <property type="entry name" value="histidine_hisI"/>
    <property type="match status" value="1"/>
</dbReference>
<dbReference type="PANTHER" id="PTHR42945:SF9">
    <property type="entry name" value="HISTIDINE BIOSYNTHESIS BIFUNCTIONAL PROTEIN HISIE"/>
    <property type="match status" value="1"/>
</dbReference>
<evidence type="ECO:0000256" key="1">
    <source>
        <dbReference type="ARBA" id="ARBA00000024"/>
    </source>
</evidence>
<dbReference type="InterPro" id="IPR021130">
    <property type="entry name" value="PRib-ATP_PPHydrolase-like"/>
</dbReference>
<evidence type="ECO:0000313" key="18">
    <source>
        <dbReference type="Proteomes" id="UP000006087"/>
    </source>
</evidence>
<dbReference type="Proteomes" id="UP000006087">
    <property type="component" value="Unassembled WGS sequence"/>
</dbReference>
<reference evidence="17 18" key="1">
    <citation type="submission" date="2012-06" db="EMBL/GenBank/DDBJ databases">
        <title>The Genome Sequence of Aeromonas veronii AMC34.</title>
        <authorList>
            <consortium name="The Broad Institute Genome Sequencing Platform"/>
            <person name="Earl A."/>
            <person name="Ward D."/>
            <person name="Feldgarden M."/>
            <person name="Gevers D."/>
            <person name="Graf J."/>
            <person name="Tomasi A."/>
            <person name="Horneman A."/>
            <person name="Walker B."/>
            <person name="Young S.K."/>
            <person name="Zeng Q."/>
            <person name="Gargeya S."/>
            <person name="Fitzgerald M."/>
            <person name="Haas B."/>
            <person name="Abouelleil A."/>
            <person name="Alvarado L."/>
            <person name="Arachchi H.M."/>
            <person name="Berlin A.M."/>
            <person name="Chapman S.B."/>
            <person name="Goldberg J."/>
            <person name="Griggs A."/>
            <person name="Gujja S."/>
            <person name="Hansen M."/>
            <person name="Howarth C."/>
            <person name="Imamovic A."/>
            <person name="Larimer J."/>
            <person name="McCowan C."/>
            <person name="Montmayeur A."/>
            <person name="Murphy C."/>
            <person name="Neiman D."/>
            <person name="Pearson M."/>
            <person name="Priest M."/>
            <person name="Roberts A."/>
            <person name="Saif S."/>
            <person name="Shea T."/>
            <person name="Sisk P."/>
            <person name="Sykes S."/>
            <person name="Wortman J."/>
            <person name="Nusbaum C."/>
            <person name="Birren B."/>
        </authorList>
    </citation>
    <scope>NUCLEOTIDE SEQUENCE [LARGE SCALE GENOMIC DNA]</scope>
    <source>
        <strain evidence="17 18">AMC34</strain>
    </source>
</reference>
<dbReference type="SUPFAM" id="SSF101386">
    <property type="entry name" value="all-alpha NTP pyrophosphatases"/>
    <property type="match status" value="1"/>
</dbReference>
<comment type="catalytic activity">
    <reaction evidence="1 15">
        <text>1-(5-phospho-beta-D-ribosyl)-5'-AMP + H2O = 1-(5-phospho-beta-D-ribosyl)-5-[(5-phospho-beta-D-ribosylamino)methylideneamino]imidazole-4-carboxamide</text>
        <dbReference type="Rhea" id="RHEA:20049"/>
        <dbReference type="ChEBI" id="CHEBI:15377"/>
        <dbReference type="ChEBI" id="CHEBI:58435"/>
        <dbReference type="ChEBI" id="CHEBI:59457"/>
        <dbReference type="EC" id="3.5.4.19"/>
    </reaction>
</comment>
<evidence type="ECO:0000256" key="8">
    <source>
        <dbReference type="ARBA" id="ARBA00022490"/>
    </source>
</evidence>
<dbReference type="InterPro" id="IPR008179">
    <property type="entry name" value="HisE"/>
</dbReference>
<evidence type="ECO:0000256" key="12">
    <source>
        <dbReference type="ARBA" id="ARBA00022840"/>
    </source>
</evidence>
<evidence type="ECO:0000256" key="6">
    <source>
        <dbReference type="ARBA" id="ARBA00007731"/>
    </source>
</evidence>
<evidence type="ECO:0000256" key="9">
    <source>
        <dbReference type="ARBA" id="ARBA00022605"/>
    </source>
</evidence>
<dbReference type="EC" id="3.6.1.31" evidence="15"/>
<evidence type="ECO:0000256" key="10">
    <source>
        <dbReference type="ARBA" id="ARBA00022741"/>
    </source>
</evidence>
<dbReference type="FunFam" id="1.10.287.1080:FF:000002">
    <property type="entry name" value="Histidine biosynthesis bifunctional protein HisIE"/>
    <property type="match status" value="1"/>
</dbReference>
<keyword evidence="11 15" id="KW-0378">Hydrolase</keyword>
<comment type="similarity">
    <text evidence="6 15">In the C-terminal section; belongs to the PRA-PH family.</text>
</comment>
<dbReference type="HAMAP" id="MF_01019">
    <property type="entry name" value="HisIE"/>
    <property type="match status" value="1"/>
</dbReference>
<protein>
    <recommendedName>
        <fullName evidence="15">Histidine biosynthesis bifunctional protein HisIE</fullName>
    </recommendedName>
    <domain>
        <recommendedName>
            <fullName evidence="15">Phosphoribosyl-AMP cyclohydrolase</fullName>
            <shortName evidence="15">PRA-CH</shortName>
            <ecNumber evidence="15">3.5.4.19</ecNumber>
        </recommendedName>
    </domain>
    <domain>
        <recommendedName>
            <fullName evidence="15">Phosphoribosyl-ATP pyrophosphatase</fullName>
            <shortName evidence="15">PRA-PH</shortName>
            <ecNumber evidence="15">3.6.1.31</ecNumber>
        </recommendedName>
    </domain>
</protein>
<dbReference type="InterPro" id="IPR002496">
    <property type="entry name" value="PRib_AMP_CycHydrolase_dom"/>
</dbReference>
<proteinExistence type="inferred from homology"/>
<evidence type="ECO:0000259" key="16">
    <source>
        <dbReference type="Pfam" id="PF01502"/>
    </source>
</evidence>
<dbReference type="EC" id="3.5.4.19" evidence="15"/>
<keyword evidence="8 15" id="KW-0963">Cytoplasm</keyword>
<evidence type="ECO:0000256" key="15">
    <source>
        <dbReference type="HAMAP-Rule" id="MF_01019"/>
    </source>
</evidence>
<evidence type="ECO:0000256" key="3">
    <source>
        <dbReference type="ARBA" id="ARBA00004496"/>
    </source>
</evidence>
<feature type="region of interest" description="Phosphoribosyl-AMP cyclohydrolase" evidence="15">
    <location>
        <begin position="1"/>
        <end position="126"/>
    </location>
</feature>
<dbReference type="InterPro" id="IPR023019">
    <property type="entry name" value="His_synth_HisIE"/>
</dbReference>
<keyword evidence="10 15" id="KW-0547">Nucleotide-binding</keyword>
<keyword evidence="9 15" id="KW-0028">Amino-acid biosynthesis</keyword>
<gene>
    <name evidence="15" type="primary">hisI</name>
    <name evidence="15" type="synonym">hisIE</name>
    <name evidence="17" type="ORF">HMPREF1168_02914</name>
</gene>
<evidence type="ECO:0000256" key="13">
    <source>
        <dbReference type="ARBA" id="ARBA00023102"/>
    </source>
</evidence>
<dbReference type="GO" id="GO:0005737">
    <property type="term" value="C:cytoplasm"/>
    <property type="evidence" value="ECO:0007669"/>
    <property type="project" value="UniProtKB-SubCell"/>
</dbReference>
<keyword evidence="13 15" id="KW-0368">Histidine biosynthesis</keyword>
<evidence type="ECO:0000256" key="11">
    <source>
        <dbReference type="ARBA" id="ARBA00022801"/>
    </source>
</evidence>
<dbReference type="PATRIC" id="fig|1073383.3.peg.2926"/>
<comment type="similarity">
    <text evidence="7 15">In the N-terminal section; belongs to the PRA-CH family.</text>
</comment>
<dbReference type="Gene3D" id="1.10.287.1080">
    <property type="entry name" value="MazG-like"/>
    <property type="match status" value="1"/>
</dbReference>
<evidence type="ECO:0000256" key="5">
    <source>
        <dbReference type="ARBA" id="ARBA00005204"/>
    </source>
</evidence>
<dbReference type="Pfam" id="PF01503">
    <property type="entry name" value="PRA-PH"/>
    <property type="match status" value="1"/>
</dbReference>
<dbReference type="GO" id="GO:0005524">
    <property type="term" value="F:ATP binding"/>
    <property type="evidence" value="ECO:0007669"/>
    <property type="project" value="UniProtKB-KW"/>
</dbReference>
<feature type="region of interest" description="Phosphoribosyl-ATP pyrophosphohydrolase" evidence="15">
    <location>
        <begin position="127"/>
        <end position="217"/>
    </location>
</feature>
<dbReference type="GO" id="GO:0000105">
    <property type="term" value="P:L-histidine biosynthetic process"/>
    <property type="evidence" value="ECO:0007669"/>
    <property type="project" value="UniProtKB-UniRule"/>
</dbReference>
<dbReference type="NCBIfam" id="NF002747">
    <property type="entry name" value="PRK02759.1"/>
    <property type="match status" value="1"/>
</dbReference>
<dbReference type="FunFam" id="3.10.20.810:FF:000001">
    <property type="entry name" value="Histidine biosynthesis bifunctional protein HisIE"/>
    <property type="match status" value="1"/>
</dbReference>
<evidence type="ECO:0000256" key="4">
    <source>
        <dbReference type="ARBA" id="ARBA00005169"/>
    </source>
</evidence>
<dbReference type="RefSeq" id="WP_005345640.1">
    <property type="nucleotide sequence ID" value="NZ_JH823256.1"/>
</dbReference>
<comment type="caution">
    <text evidence="17">The sequence shown here is derived from an EMBL/GenBank/DDBJ whole genome shotgun (WGS) entry which is preliminary data.</text>
</comment>
<dbReference type="InterPro" id="IPR038019">
    <property type="entry name" value="PRib_AMP_CycHydrolase_sf"/>
</dbReference>
<evidence type="ECO:0000256" key="14">
    <source>
        <dbReference type="ARBA" id="ARBA00023268"/>
    </source>
</evidence>
<dbReference type="UniPathway" id="UPA00031">
    <property type="reaction ID" value="UER00007"/>
</dbReference>
<dbReference type="HAMAP" id="MF_01020">
    <property type="entry name" value="HisE"/>
    <property type="match status" value="1"/>
</dbReference>
<keyword evidence="12 15" id="KW-0067">ATP-binding</keyword>
<dbReference type="Gene3D" id="3.10.20.810">
    <property type="entry name" value="Phosphoribosyl-AMP cyclohydrolase"/>
    <property type="match status" value="1"/>
</dbReference>
<dbReference type="Pfam" id="PF01502">
    <property type="entry name" value="PRA-CH"/>
    <property type="match status" value="1"/>
</dbReference>
<dbReference type="EMBL" id="AGWU01000020">
    <property type="protein sequence ID" value="EKB19140.1"/>
    <property type="molecule type" value="Genomic_DNA"/>
</dbReference>
<accession>K1IJA0</accession>
<comment type="catalytic activity">
    <reaction evidence="2 15">
        <text>1-(5-phospho-beta-D-ribosyl)-ATP + H2O = 1-(5-phospho-beta-D-ribosyl)-5'-AMP + diphosphate + H(+)</text>
        <dbReference type="Rhea" id="RHEA:22828"/>
        <dbReference type="ChEBI" id="CHEBI:15377"/>
        <dbReference type="ChEBI" id="CHEBI:15378"/>
        <dbReference type="ChEBI" id="CHEBI:33019"/>
        <dbReference type="ChEBI" id="CHEBI:59457"/>
        <dbReference type="ChEBI" id="CHEBI:73183"/>
        <dbReference type="EC" id="3.6.1.31"/>
    </reaction>
</comment>
<dbReference type="CDD" id="cd11534">
    <property type="entry name" value="NTP-PPase_HisIE_like"/>
    <property type="match status" value="1"/>
</dbReference>
<name>K1IJA0_AERVE</name>
<feature type="domain" description="Phosphoribosyl-AMP cyclohydrolase" evidence="16">
    <location>
        <begin position="44"/>
        <end position="117"/>
    </location>
</feature>
<dbReference type="AlphaFoldDB" id="K1IJA0"/>
<dbReference type="NCBIfam" id="NF000768">
    <property type="entry name" value="PRK00051.1"/>
    <property type="match status" value="1"/>
</dbReference>
<dbReference type="PANTHER" id="PTHR42945">
    <property type="entry name" value="HISTIDINE BIOSYNTHESIS BIFUNCTIONAL PROTEIN"/>
    <property type="match status" value="1"/>
</dbReference>
<comment type="subcellular location">
    <subcellularLocation>
        <location evidence="3 15">Cytoplasm</location>
    </subcellularLocation>
</comment>
<evidence type="ECO:0000256" key="2">
    <source>
        <dbReference type="ARBA" id="ARBA00001460"/>
    </source>
</evidence>
<dbReference type="SUPFAM" id="SSF141734">
    <property type="entry name" value="HisI-like"/>
    <property type="match status" value="1"/>
</dbReference>
<dbReference type="GO" id="GO:0004635">
    <property type="term" value="F:phosphoribosyl-AMP cyclohydrolase activity"/>
    <property type="evidence" value="ECO:0007669"/>
    <property type="project" value="UniProtKB-UniRule"/>
</dbReference>
<evidence type="ECO:0000313" key="17">
    <source>
        <dbReference type="EMBL" id="EKB19140.1"/>
    </source>
</evidence>
<keyword evidence="14 15" id="KW-0511">Multifunctional enzyme</keyword>
<organism evidence="17 18">
    <name type="scientific">Aeromonas veronii AMC34</name>
    <dbReference type="NCBI Taxonomy" id="1073383"/>
    <lineage>
        <taxon>Bacteria</taxon>
        <taxon>Pseudomonadati</taxon>
        <taxon>Pseudomonadota</taxon>
        <taxon>Gammaproteobacteria</taxon>
        <taxon>Aeromonadales</taxon>
        <taxon>Aeromonadaceae</taxon>
        <taxon>Aeromonas</taxon>
    </lineage>
</organism>
<dbReference type="GO" id="GO:0004636">
    <property type="term" value="F:phosphoribosyl-ATP diphosphatase activity"/>
    <property type="evidence" value="ECO:0007669"/>
    <property type="project" value="UniProtKB-UniRule"/>
</dbReference>
<comment type="pathway">
    <text evidence="4 15">Amino-acid biosynthesis; L-histidine biosynthesis; L-histidine from 5-phospho-alpha-D-ribose 1-diphosphate: step 3/9.</text>
</comment>
<evidence type="ECO:0000256" key="7">
    <source>
        <dbReference type="ARBA" id="ARBA00008299"/>
    </source>
</evidence>